<reference evidence="3 4" key="1">
    <citation type="submission" date="2024-06" db="EMBL/GenBank/DDBJ databases">
        <authorList>
            <person name="Li Z."/>
            <person name="Jiang Y."/>
        </authorList>
    </citation>
    <scope>NUCLEOTIDE SEQUENCE [LARGE SCALE GENOMIC DNA]</scope>
    <source>
        <strain evidence="3 4">HSW-8</strain>
    </source>
</reference>
<feature type="chain" id="PRO_5045256597" evidence="1">
    <location>
        <begin position="29"/>
        <end position="206"/>
    </location>
</feature>
<gene>
    <name evidence="3" type="ORF">ABSH63_05210</name>
</gene>
<dbReference type="SUPFAM" id="SSF159594">
    <property type="entry name" value="XCC0632-like"/>
    <property type="match status" value="1"/>
</dbReference>
<dbReference type="PROSITE" id="PS51257">
    <property type="entry name" value="PROKAR_LIPOPROTEIN"/>
    <property type="match status" value="1"/>
</dbReference>
<name>A0ABV2A8C4_9GAMM</name>
<feature type="domain" description="ABC-type transport auxiliary lipoprotein component" evidence="2">
    <location>
        <begin position="36"/>
        <end position="190"/>
    </location>
</feature>
<dbReference type="EMBL" id="JBEPIJ010000004">
    <property type="protein sequence ID" value="MES0873408.1"/>
    <property type="molecule type" value="Genomic_DNA"/>
</dbReference>
<organism evidence="3 4">
    <name type="scientific">Sinimarinibacterium thermocellulolyticum</name>
    <dbReference type="NCBI Taxonomy" id="3170016"/>
    <lineage>
        <taxon>Bacteria</taxon>
        <taxon>Pseudomonadati</taxon>
        <taxon>Pseudomonadota</taxon>
        <taxon>Gammaproteobacteria</taxon>
        <taxon>Nevskiales</taxon>
        <taxon>Nevskiaceae</taxon>
        <taxon>Sinimarinibacterium</taxon>
    </lineage>
</organism>
<dbReference type="RefSeq" id="WP_352888043.1">
    <property type="nucleotide sequence ID" value="NZ_JBEPIJ010000004.1"/>
</dbReference>
<comment type="caution">
    <text evidence="3">The sequence shown here is derived from an EMBL/GenBank/DDBJ whole genome shotgun (WGS) entry which is preliminary data.</text>
</comment>
<feature type="signal peptide" evidence="1">
    <location>
        <begin position="1"/>
        <end position="28"/>
    </location>
</feature>
<evidence type="ECO:0000313" key="3">
    <source>
        <dbReference type="EMBL" id="MES0873408.1"/>
    </source>
</evidence>
<sequence>MIAPTRDTLVARRAAAALLAALMLAACASPAPTRFYTLLAPAGPTAAAPNPAYAIEVLPAEVPGQVDVPQLVVRSGAGELTLVETRLWAAPLRDELRTALSELLRARLGVRDVYRLARADELPVWRIKLVVGRFDTELGVAARIQAGWSIRGDKATLSCASLASEAIGAGFEAAVQGHQRALAHIADEIAAAVRALQTGPLPSCSP</sequence>
<protein>
    <submittedName>
        <fullName evidence="3">PqiC family protein</fullName>
    </submittedName>
</protein>
<dbReference type="Gene3D" id="3.40.50.10610">
    <property type="entry name" value="ABC-type transport auxiliary lipoprotein component"/>
    <property type="match status" value="1"/>
</dbReference>
<evidence type="ECO:0000313" key="4">
    <source>
        <dbReference type="Proteomes" id="UP001465331"/>
    </source>
</evidence>
<dbReference type="Proteomes" id="UP001465331">
    <property type="component" value="Unassembled WGS sequence"/>
</dbReference>
<proteinExistence type="predicted"/>
<accession>A0ABV2A8C4</accession>
<dbReference type="InterPro" id="IPR005586">
    <property type="entry name" value="ABC_trans_aux"/>
</dbReference>
<evidence type="ECO:0000256" key="1">
    <source>
        <dbReference type="SAM" id="SignalP"/>
    </source>
</evidence>
<keyword evidence="1" id="KW-0732">Signal</keyword>
<evidence type="ECO:0000259" key="2">
    <source>
        <dbReference type="Pfam" id="PF03886"/>
    </source>
</evidence>
<dbReference type="Pfam" id="PF03886">
    <property type="entry name" value="ABC_trans_aux"/>
    <property type="match status" value="1"/>
</dbReference>
<keyword evidence="4" id="KW-1185">Reference proteome</keyword>